<dbReference type="PANTHER" id="PTHR48228:SF6">
    <property type="entry name" value="L-CARNITINE COA-TRANSFERASE"/>
    <property type="match status" value="1"/>
</dbReference>
<dbReference type="EMBL" id="BMML01000013">
    <property type="protein sequence ID" value="GGN23092.1"/>
    <property type="molecule type" value="Genomic_DNA"/>
</dbReference>
<organism evidence="9 10">
    <name type="scientific">Streptomyces fuscichromogenes</name>
    <dbReference type="NCBI Taxonomy" id="1324013"/>
    <lineage>
        <taxon>Bacteria</taxon>
        <taxon>Bacillati</taxon>
        <taxon>Actinomycetota</taxon>
        <taxon>Actinomycetes</taxon>
        <taxon>Kitasatosporales</taxon>
        <taxon>Streptomycetaceae</taxon>
        <taxon>Streptomyces</taxon>
    </lineage>
</organism>
<dbReference type="InterPro" id="IPR044855">
    <property type="entry name" value="CoA-Trfase_III_dom3_sf"/>
</dbReference>
<dbReference type="InterPro" id="IPR003673">
    <property type="entry name" value="CoA-Trfase_fam_III"/>
</dbReference>
<evidence type="ECO:0000313" key="10">
    <source>
        <dbReference type="Proteomes" id="UP000653411"/>
    </source>
</evidence>
<evidence type="ECO:0000256" key="1">
    <source>
        <dbReference type="ARBA" id="ARBA00005254"/>
    </source>
</evidence>
<dbReference type="InterPro" id="IPR023606">
    <property type="entry name" value="CoA-Trfase_III_dom_1_sf"/>
</dbReference>
<dbReference type="Pfam" id="PF02515">
    <property type="entry name" value="CoA_transf_3"/>
    <property type="match status" value="2"/>
</dbReference>
<dbReference type="FunFam" id="3.90.226.10:FF:000009">
    <property type="entry name" value="Carnitinyl-CoA dehydratase"/>
    <property type="match status" value="1"/>
</dbReference>
<comment type="catalytic activity">
    <reaction evidence="6">
        <text>a (3S)-3-hydroxyacyl-CoA = a (2E)-enoyl-CoA + H2O</text>
        <dbReference type="Rhea" id="RHEA:16105"/>
        <dbReference type="ChEBI" id="CHEBI:15377"/>
        <dbReference type="ChEBI" id="CHEBI:57318"/>
        <dbReference type="ChEBI" id="CHEBI:58856"/>
        <dbReference type="EC" id="4.2.1.17"/>
    </reaction>
</comment>
<dbReference type="EC" id="4.2.1.17" evidence="3"/>
<dbReference type="SUPFAM" id="SSF52096">
    <property type="entry name" value="ClpP/crotonase"/>
    <property type="match status" value="1"/>
</dbReference>
<evidence type="ECO:0000256" key="2">
    <source>
        <dbReference type="ARBA" id="ARBA00008383"/>
    </source>
</evidence>
<dbReference type="Proteomes" id="UP000653411">
    <property type="component" value="Unassembled WGS sequence"/>
</dbReference>
<comment type="similarity">
    <text evidence="2">Belongs to the CoA-transferase III family.</text>
</comment>
<proteinExistence type="inferred from homology"/>
<dbReference type="InterPro" id="IPR029045">
    <property type="entry name" value="ClpP/crotonase-like_dom_sf"/>
</dbReference>
<name>A0A918CTK3_9ACTN</name>
<comment type="caution">
    <text evidence="9">The sequence shown here is derived from an EMBL/GenBank/DDBJ whole genome shotgun (WGS) entry which is preliminary data.</text>
</comment>
<dbReference type="InterPro" id="IPR014748">
    <property type="entry name" value="Enoyl-CoA_hydra_C"/>
</dbReference>
<dbReference type="GO" id="GO:0016740">
    <property type="term" value="F:transferase activity"/>
    <property type="evidence" value="ECO:0007669"/>
    <property type="project" value="UniProtKB-KW"/>
</dbReference>
<evidence type="ECO:0000256" key="7">
    <source>
        <dbReference type="ARBA" id="ARBA00023717"/>
    </source>
</evidence>
<dbReference type="AlphaFoldDB" id="A0A918CTK3"/>
<evidence type="ECO:0000256" key="4">
    <source>
        <dbReference type="ARBA" id="ARBA00022679"/>
    </source>
</evidence>
<protein>
    <recommendedName>
        <fullName evidence="3">enoyl-CoA hydratase</fullName>
        <ecNumber evidence="3">4.2.1.17</ecNumber>
    </recommendedName>
</protein>
<dbReference type="PANTHER" id="PTHR48228">
    <property type="entry name" value="SUCCINYL-COA--D-CITRAMALATE COA-TRANSFERASE"/>
    <property type="match status" value="1"/>
</dbReference>
<sequence>MIDTTDGRGEGAGRFLASLGADVILVEPSGGADARRRAPLHEGSSLYFTVRNAGKRGVTLDQDTEDGRRDLLALLDTADIWIESERPGAPELAYEAVAARNPRLVLVTVTDFGLTGPYAGYAATDTVHAAFSGVLSRSGLPGRPPLPPPGSIVAETANVQAAMVALFAHYNSLENGYGDHIDFSVHEATTQVIDPGFGMGGSATGGRRAAELPPGRPSAGHLYPIFPCADGLVRICVLNPRQWHGMRAWLGEPEEFADPRYDNIALRFKEADRIHGLIGALFADRTRDDLVRQGQEHGVPIAAILTPGEAVHAEHYLERGALTDTELAPGLTARLPSGYLEIDGVRMAPRRRAPLLGEHNDEVFAETRTAREAAPAASGRTRPLAGLRVLDLGVIVAGAELGRMLADQGADVVKVENRAFPDGGRQSLTGEVITASTAWGHRNKRSLGLNLRDPEGVALFKKLAADADVVLSNFKPGTLDSLGLSPDVLLALNPRLVIADSSAFGPSGPWSRRLGYGPLVRASTGLSDLWRYPGDPDGHSDSITIYPDHVVGRIGAATVVAQLIQRLRTGVGGTVSIAQAEIILDTLAEQLAGEWVAPGSVRAVSDGVYPCAGDDQWAVIGVRDDADWQRLCAVVGREDLAVEPELSHAEGRRAHRALIDEALSSWTSARTPQKVTELLQAAGVPSAPMLRVVDLLTDPHLTARGFFTELRQPTLDEPLPTEARPAHSLHLADPPLRPAPLAAEHTRELSRELLGLSDEETEKLIDSGVLEIHVPKETRPVTPAPQPVLVERQGHVMVITLNRPEARNAVNAAVARGIGSALEEADQDPEVRAVVITGAGDKAFCAGADLKAVARGEDIMPPETKEWGFAAYVNHHIGKPTIAAVRGFALGGGTEIALASDLVVAAEDASFGLPEVKRGIIAAAGGAFRLAAQLPTKIGTELLLTGDTLDAPTAKSYGLVNRVVPADRVLAEAIALAERIGANAPLAVQASKRIARGISAGQVETERGAWEINEQELLGLMNSADAQEGPRAFAEKRAPVWQAR</sequence>
<dbReference type="GO" id="GO:0004300">
    <property type="term" value="F:enoyl-CoA hydratase activity"/>
    <property type="evidence" value="ECO:0007669"/>
    <property type="project" value="UniProtKB-EC"/>
</dbReference>
<dbReference type="InterPro" id="IPR001753">
    <property type="entry name" value="Enoyl-CoA_hydra/iso"/>
</dbReference>
<gene>
    <name evidence="9" type="ORF">GCM10011578_055170</name>
</gene>
<evidence type="ECO:0000256" key="6">
    <source>
        <dbReference type="ARBA" id="ARBA00023709"/>
    </source>
</evidence>
<keyword evidence="10" id="KW-1185">Reference proteome</keyword>
<dbReference type="InterPro" id="IPR050509">
    <property type="entry name" value="CoA-transferase_III"/>
</dbReference>
<keyword evidence="5" id="KW-0456">Lyase</keyword>
<reference evidence="9" key="2">
    <citation type="submission" date="2020-09" db="EMBL/GenBank/DDBJ databases">
        <authorList>
            <person name="Sun Q."/>
            <person name="Zhou Y."/>
        </authorList>
    </citation>
    <scope>NUCLEOTIDE SEQUENCE</scope>
    <source>
        <strain evidence="9">CGMCC 4.7110</strain>
    </source>
</reference>
<dbReference type="Pfam" id="PF00378">
    <property type="entry name" value="ECH_1"/>
    <property type="match status" value="1"/>
</dbReference>
<dbReference type="PROSITE" id="PS00166">
    <property type="entry name" value="ENOYL_COA_HYDRATASE"/>
    <property type="match status" value="1"/>
</dbReference>
<evidence type="ECO:0000256" key="3">
    <source>
        <dbReference type="ARBA" id="ARBA00012076"/>
    </source>
</evidence>
<dbReference type="NCBIfam" id="NF006100">
    <property type="entry name" value="PRK08252.1"/>
    <property type="match status" value="1"/>
</dbReference>
<dbReference type="SUPFAM" id="SSF89796">
    <property type="entry name" value="CoA-transferase family III (CaiB/BaiF)"/>
    <property type="match status" value="2"/>
</dbReference>
<comment type="catalytic activity">
    <reaction evidence="7">
        <text>a 4-saturated-(3S)-3-hydroxyacyl-CoA = a (3E)-enoyl-CoA + H2O</text>
        <dbReference type="Rhea" id="RHEA:20724"/>
        <dbReference type="ChEBI" id="CHEBI:15377"/>
        <dbReference type="ChEBI" id="CHEBI:58521"/>
        <dbReference type="ChEBI" id="CHEBI:137480"/>
        <dbReference type="EC" id="4.2.1.17"/>
    </reaction>
</comment>
<comment type="similarity">
    <text evidence="1 8">Belongs to the enoyl-CoA hydratase/isomerase family.</text>
</comment>
<dbReference type="Gene3D" id="3.30.1540.10">
    <property type="entry name" value="formyl-coa transferase, domain 3"/>
    <property type="match status" value="2"/>
</dbReference>
<evidence type="ECO:0000256" key="5">
    <source>
        <dbReference type="ARBA" id="ARBA00023239"/>
    </source>
</evidence>
<dbReference type="Gene3D" id="1.10.12.10">
    <property type="entry name" value="Lyase 2-enoyl-coa Hydratase, Chain A, domain 2"/>
    <property type="match status" value="1"/>
</dbReference>
<reference evidence="9" key="1">
    <citation type="journal article" date="2014" name="Int. J. Syst. Evol. Microbiol.">
        <title>Complete genome sequence of Corynebacterium casei LMG S-19264T (=DSM 44701T), isolated from a smear-ripened cheese.</title>
        <authorList>
            <consortium name="US DOE Joint Genome Institute (JGI-PGF)"/>
            <person name="Walter F."/>
            <person name="Albersmeier A."/>
            <person name="Kalinowski J."/>
            <person name="Ruckert C."/>
        </authorList>
    </citation>
    <scope>NUCLEOTIDE SEQUENCE</scope>
    <source>
        <strain evidence="9">CGMCC 4.7110</strain>
    </source>
</reference>
<evidence type="ECO:0000256" key="8">
    <source>
        <dbReference type="RuleBase" id="RU003707"/>
    </source>
</evidence>
<dbReference type="InterPro" id="IPR018376">
    <property type="entry name" value="Enoyl-CoA_hyd/isom_CS"/>
</dbReference>
<dbReference type="CDD" id="cd06558">
    <property type="entry name" value="crotonase-like"/>
    <property type="match status" value="1"/>
</dbReference>
<evidence type="ECO:0000313" key="9">
    <source>
        <dbReference type="EMBL" id="GGN23092.1"/>
    </source>
</evidence>
<dbReference type="Gene3D" id="3.40.50.10540">
    <property type="entry name" value="Crotonobetainyl-coa:carnitine coa-transferase, domain 1"/>
    <property type="match status" value="2"/>
</dbReference>
<dbReference type="Gene3D" id="3.90.226.10">
    <property type="entry name" value="2-enoyl-CoA Hydratase, Chain A, domain 1"/>
    <property type="match status" value="1"/>
</dbReference>
<keyword evidence="4" id="KW-0808">Transferase</keyword>
<accession>A0A918CTK3</accession>